<name>A0A0B7AJG4_9EUPU</name>
<sequence>DAVGSCFVYTSQCLAVLPCSVTQIQLTNEEMINIIFSVMIDVCWRFVFGMLERNQSFCLLLAFDVVRDSQQCRIWSRRLPSL</sequence>
<gene>
    <name evidence="1" type="primary">ORF118869</name>
</gene>
<feature type="non-terminal residue" evidence="1">
    <location>
        <position position="1"/>
    </location>
</feature>
<dbReference type="AlphaFoldDB" id="A0A0B7AJG4"/>
<accession>A0A0B7AJG4</accession>
<proteinExistence type="predicted"/>
<evidence type="ECO:0000313" key="1">
    <source>
        <dbReference type="EMBL" id="CEK80055.1"/>
    </source>
</evidence>
<dbReference type="EMBL" id="HACG01033190">
    <property type="protein sequence ID" value="CEK80055.1"/>
    <property type="molecule type" value="Transcribed_RNA"/>
</dbReference>
<organism evidence="1">
    <name type="scientific">Arion vulgaris</name>
    <dbReference type="NCBI Taxonomy" id="1028688"/>
    <lineage>
        <taxon>Eukaryota</taxon>
        <taxon>Metazoa</taxon>
        <taxon>Spiralia</taxon>
        <taxon>Lophotrochozoa</taxon>
        <taxon>Mollusca</taxon>
        <taxon>Gastropoda</taxon>
        <taxon>Heterobranchia</taxon>
        <taxon>Euthyneura</taxon>
        <taxon>Panpulmonata</taxon>
        <taxon>Eupulmonata</taxon>
        <taxon>Stylommatophora</taxon>
        <taxon>Helicina</taxon>
        <taxon>Arionoidea</taxon>
        <taxon>Arionidae</taxon>
        <taxon>Arion</taxon>
    </lineage>
</organism>
<protein>
    <submittedName>
        <fullName evidence="1">Uncharacterized protein</fullName>
    </submittedName>
</protein>
<reference evidence="1" key="1">
    <citation type="submission" date="2014-12" db="EMBL/GenBank/DDBJ databases">
        <title>Insight into the proteome of Arion vulgaris.</title>
        <authorList>
            <person name="Aradska J."/>
            <person name="Bulat T."/>
            <person name="Smidak R."/>
            <person name="Sarate P."/>
            <person name="Gangsoo J."/>
            <person name="Sialana F."/>
            <person name="Bilban M."/>
            <person name="Lubec G."/>
        </authorList>
    </citation>
    <scope>NUCLEOTIDE SEQUENCE</scope>
    <source>
        <tissue evidence="1">Skin</tissue>
    </source>
</reference>